<gene>
    <name evidence="5" type="ORF">D0Z07_7658</name>
</gene>
<feature type="transmembrane region" description="Helical" evidence="3">
    <location>
        <begin position="93"/>
        <end position="115"/>
    </location>
</feature>
<feature type="transmembrane region" description="Helical" evidence="3">
    <location>
        <begin position="353"/>
        <end position="374"/>
    </location>
</feature>
<comment type="similarity">
    <text evidence="2">Belongs to the major facilitator superfamily. Monocarboxylate porter (TC 2.A.1.13) family.</text>
</comment>
<dbReference type="InterPro" id="IPR011701">
    <property type="entry name" value="MFS"/>
</dbReference>
<name>A0A9P6VEU5_9HELO</name>
<dbReference type="SUPFAM" id="SSF103473">
    <property type="entry name" value="MFS general substrate transporter"/>
    <property type="match status" value="1"/>
</dbReference>
<proteinExistence type="inferred from homology"/>
<dbReference type="InterPro" id="IPR036259">
    <property type="entry name" value="MFS_trans_sf"/>
</dbReference>
<feature type="domain" description="Major facilitator superfamily (MFS) profile" evidence="4">
    <location>
        <begin position="1"/>
        <end position="408"/>
    </location>
</feature>
<comment type="caution">
    <text evidence="5">The sequence shown here is derived from an EMBL/GenBank/DDBJ whole genome shotgun (WGS) entry which is preliminary data.</text>
</comment>
<dbReference type="GO" id="GO:0016020">
    <property type="term" value="C:membrane"/>
    <property type="evidence" value="ECO:0007669"/>
    <property type="project" value="UniProtKB-SubCell"/>
</dbReference>
<keyword evidence="3" id="KW-0812">Transmembrane</keyword>
<dbReference type="AlphaFoldDB" id="A0A9P6VEU5"/>
<feature type="transmembrane region" description="Helical" evidence="3">
    <location>
        <begin position="34"/>
        <end position="57"/>
    </location>
</feature>
<evidence type="ECO:0000259" key="4">
    <source>
        <dbReference type="PROSITE" id="PS50850"/>
    </source>
</evidence>
<keyword evidence="6" id="KW-1185">Reference proteome</keyword>
<evidence type="ECO:0000313" key="5">
    <source>
        <dbReference type="EMBL" id="KAG0646537.1"/>
    </source>
</evidence>
<feature type="transmembrane region" description="Helical" evidence="3">
    <location>
        <begin position="386"/>
        <end position="405"/>
    </location>
</feature>
<dbReference type="EMBL" id="VNKQ01000015">
    <property type="protein sequence ID" value="KAG0646537.1"/>
    <property type="molecule type" value="Genomic_DNA"/>
</dbReference>
<keyword evidence="3" id="KW-1133">Transmembrane helix</keyword>
<dbReference type="Proteomes" id="UP000785200">
    <property type="component" value="Unassembled WGS sequence"/>
</dbReference>
<dbReference type="Pfam" id="PF07690">
    <property type="entry name" value="MFS_1"/>
    <property type="match status" value="1"/>
</dbReference>
<feature type="transmembrane region" description="Helical" evidence="3">
    <location>
        <begin position="154"/>
        <end position="175"/>
    </location>
</feature>
<feature type="transmembrane region" description="Helical" evidence="3">
    <location>
        <begin position="278"/>
        <end position="299"/>
    </location>
</feature>
<dbReference type="Gene3D" id="1.20.1250.20">
    <property type="entry name" value="MFS general substrate transporter like domains"/>
    <property type="match status" value="2"/>
</dbReference>
<keyword evidence="3" id="KW-0472">Membrane</keyword>
<organism evidence="5 6">
    <name type="scientific">Hyphodiscus hymeniophilus</name>
    <dbReference type="NCBI Taxonomy" id="353542"/>
    <lineage>
        <taxon>Eukaryota</taxon>
        <taxon>Fungi</taxon>
        <taxon>Dikarya</taxon>
        <taxon>Ascomycota</taxon>
        <taxon>Pezizomycotina</taxon>
        <taxon>Leotiomycetes</taxon>
        <taxon>Helotiales</taxon>
        <taxon>Hyphodiscaceae</taxon>
        <taxon>Hyphodiscus</taxon>
    </lineage>
</organism>
<dbReference type="PANTHER" id="PTHR11360">
    <property type="entry name" value="MONOCARBOXYLATE TRANSPORTER"/>
    <property type="match status" value="1"/>
</dbReference>
<evidence type="ECO:0000256" key="1">
    <source>
        <dbReference type="ARBA" id="ARBA00004141"/>
    </source>
</evidence>
<dbReference type="PANTHER" id="PTHR11360:SF284">
    <property type="entry name" value="EG:103B4.3 PROTEIN-RELATED"/>
    <property type="match status" value="1"/>
</dbReference>
<feature type="transmembrane region" description="Helical" evidence="3">
    <location>
        <begin position="311"/>
        <end position="341"/>
    </location>
</feature>
<reference evidence="5" key="1">
    <citation type="submission" date="2019-07" db="EMBL/GenBank/DDBJ databases">
        <title>Hyphodiscus hymeniophilus genome sequencing and assembly.</title>
        <authorList>
            <person name="Kramer G."/>
            <person name="Nodwell J."/>
        </authorList>
    </citation>
    <scope>NUCLEOTIDE SEQUENCE</scope>
    <source>
        <strain evidence="5">ATCC 34498</strain>
    </source>
</reference>
<sequence>MTCSIIFAFGVYQAFYEAMSKEPGNPFTGSSTSLISLIGILAIALMTMCGPFVMLWAKRYSPQAVISAGGLVFGVAFILASFSQYLWQFAFTQGILAGVGTSMSYVVMTSVAPAWYEKRRGLAMGVIMAGTGVGGMVWPPILRTLIEHVGFRNALRASGCVAAFFVVLAGFWLRWEPSFAARVRVETKDWSKKRDWWLKVPVVDWQVAKTKKFAAQALGNFLQSAGYSTPLFLYAAYAQSRGYSVNTAANFITISNASNFVSRIIIGWAADRFGRLNALFATTFMSAIAVFSFWLPSTFCNHTSCNPGADALFIIFTILYGAFASAYISLFPASLIELFGVQHFTSVNGALSLIRGIGALLGTPLTGLLIPQALSLTSPGIYRHTAITVGVLLFVAGGATLWARLEATIGGKRKWKA</sequence>
<dbReference type="InterPro" id="IPR050327">
    <property type="entry name" value="Proton-linked_MCT"/>
</dbReference>
<evidence type="ECO:0000256" key="3">
    <source>
        <dbReference type="SAM" id="Phobius"/>
    </source>
</evidence>
<feature type="transmembrane region" description="Helical" evidence="3">
    <location>
        <begin position="64"/>
        <end position="87"/>
    </location>
</feature>
<comment type="subcellular location">
    <subcellularLocation>
        <location evidence="1">Membrane</location>
        <topology evidence="1">Multi-pass membrane protein</topology>
    </subcellularLocation>
</comment>
<dbReference type="PROSITE" id="PS50850">
    <property type="entry name" value="MFS"/>
    <property type="match status" value="1"/>
</dbReference>
<protein>
    <submittedName>
        <fullName evidence="5">MFS transporter asaE</fullName>
    </submittedName>
</protein>
<evidence type="ECO:0000313" key="6">
    <source>
        <dbReference type="Proteomes" id="UP000785200"/>
    </source>
</evidence>
<accession>A0A9P6VEU5</accession>
<dbReference type="OrthoDB" id="6499973at2759"/>
<evidence type="ECO:0000256" key="2">
    <source>
        <dbReference type="ARBA" id="ARBA00006727"/>
    </source>
</evidence>
<dbReference type="GO" id="GO:0022857">
    <property type="term" value="F:transmembrane transporter activity"/>
    <property type="evidence" value="ECO:0007669"/>
    <property type="project" value="InterPro"/>
</dbReference>
<feature type="transmembrane region" description="Helical" evidence="3">
    <location>
        <begin position="122"/>
        <end position="142"/>
    </location>
</feature>
<dbReference type="InterPro" id="IPR020846">
    <property type="entry name" value="MFS_dom"/>
</dbReference>